<proteinExistence type="predicted"/>
<keyword evidence="4 5" id="KW-0472">Membrane</keyword>
<evidence type="ECO:0000256" key="5">
    <source>
        <dbReference type="SAM" id="Phobius"/>
    </source>
</evidence>
<dbReference type="OrthoDB" id="284718at2759"/>
<dbReference type="GO" id="GO:0044183">
    <property type="term" value="F:protein folding chaperone"/>
    <property type="evidence" value="ECO:0007669"/>
    <property type="project" value="InterPro"/>
</dbReference>
<dbReference type="PANTHER" id="PTHR28038">
    <property type="entry name" value="ADL329WP"/>
    <property type="match status" value="1"/>
</dbReference>
<dbReference type="InterPro" id="IPR005351">
    <property type="entry name" value="ASTER"/>
</dbReference>
<keyword evidence="7" id="KW-1185">Reference proteome</keyword>
<keyword evidence="3 5" id="KW-1133">Transmembrane helix</keyword>
<dbReference type="Proteomes" id="UP000800235">
    <property type="component" value="Unassembled WGS sequence"/>
</dbReference>
<dbReference type="GO" id="GO:0045048">
    <property type="term" value="P:protein insertion into ER membrane"/>
    <property type="evidence" value="ECO:0007669"/>
    <property type="project" value="InterPro"/>
</dbReference>
<evidence type="ECO:0000256" key="2">
    <source>
        <dbReference type="ARBA" id="ARBA00022692"/>
    </source>
</evidence>
<dbReference type="Pfam" id="PF03669">
    <property type="entry name" value="ASTER"/>
    <property type="match status" value="1"/>
</dbReference>
<evidence type="ECO:0000256" key="3">
    <source>
        <dbReference type="ARBA" id="ARBA00022989"/>
    </source>
</evidence>
<feature type="transmembrane region" description="Helical" evidence="5">
    <location>
        <begin position="76"/>
        <end position="95"/>
    </location>
</feature>
<reference evidence="6" key="1">
    <citation type="journal article" date="2020" name="Stud. Mycol.">
        <title>101 Dothideomycetes genomes: a test case for predicting lifestyles and emergence of pathogens.</title>
        <authorList>
            <person name="Haridas S."/>
            <person name="Albert R."/>
            <person name="Binder M."/>
            <person name="Bloem J."/>
            <person name="Labutti K."/>
            <person name="Salamov A."/>
            <person name="Andreopoulos B."/>
            <person name="Baker S."/>
            <person name="Barry K."/>
            <person name="Bills G."/>
            <person name="Bluhm B."/>
            <person name="Cannon C."/>
            <person name="Castanera R."/>
            <person name="Culley D."/>
            <person name="Daum C."/>
            <person name="Ezra D."/>
            <person name="Gonzalez J."/>
            <person name="Henrissat B."/>
            <person name="Kuo A."/>
            <person name="Liang C."/>
            <person name="Lipzen A."/>
            <person name="Lutzoni F."/>
            <person name="Magnuson J."/>
            <person name="Mondo S."/>
            <person name="Nolan M."/>
            <person name="Ohm R."/>
            <person name="Pangilinan J."/>
            <person name="Park H.-J."/>
            <person name="Ramirez L."/>
            <person name="Alfaro M."/>
            <person name="Sun H."/>
            <person name="Tritt A."/>
            <person name="Yoshinaga Y."/>
            <person name="Zwiers L.-H."/>
            <person name="Turgeon B."/>
            <person name="Goodwin S."/>
            <person name="Spatafora J."/>
            <person name="Crous P."/>
            <person name="Grigoriev I."/>
        </authorList>
    </citation>
    <scope>NUCLEOTIDE SEQUENCE</scope>
    <source>
        <strain evidence="6">CBS 130266</strain>
    </source>
</reference>
<accession>A0A9P4NDP8</accession>
<organism evidence="6 7">
    <name type="scientific">Tothia fuscella</name>
    <dbReference type="NCBI Taxonomy" id="1048955"/>
    <lineage>
        <taxon>Eukaryota</taxon>
        <taxon>Fungi</taxon>
        <taxon>Dikarya</taxon>
        <taxon>Ascomycota</taxon>
        <taxon>Pezizomycotina</taxon>
        <taxon>Dothideomycetes</taxon>
        <taxon>Pleosporomycetidae</taxon>
        <taxon>Venturiales</taxon>
        <taxon>Cylindrosympodiaceae</taxon>
        <taxon>Tothia</taxon>
    </lineage>
</organism>
<comment type="caution">
    <text evidence="6">The sequence shown here is derived from an EMBL/GenBank/DDBJ whole genome shotgun (WGS) entry which is preliminary data.</text>
</comment>
<sequence>MSSKKDMRRADLIVPYVEPPAEKSEVDMAGTLSSTLPMVAIVTRNKMLGWCAVVFALQTFLGETPQQKKTASTPGYFSVLMALMSLAVSYMPLFLPPAPGVGTGTAPPAAAPQ</sequence>
<dbReference type="EMBL" id="MU007181">
    <property type="protein sequence ID" value="KAF2415799.1"/>
    <property type="molecule type" value="Genomic_DNA"/>
</dbReference>
<evidence type="ECO:0008006" key="8">
    <source>
        <dbReference type="Google" id="ProtNLM"/>
    </source>
</evidence>
<name>A0A9P4NDP8_9PEZI</name>
<evidence type="ECO:0000256" key="1">
    <source>
        <dbReference type="ARBA" id="ARBA00004370"/>
    </source>
</evidence>
<gene>
    <name evidence="6" type="ORF">EJ08DRAFT_703809</name>
</gene>
<dbReference type="AlphaFoldDB" id="A0A9P4NDP8"/>
<dbReference type="GO" id="GO:0005789">
    <property type="term" value="C:endoplasmic reticulum membrane"/>
    <property type="evidence" value="ECO:0007669"/>
    <property type="project" value="InterPro"/>
</dbReference>
<evidence type="ECO:0000256" key="4">
    <source>
        <dbReference type="ARBA" id="ARBA00023136"/>
    </source>
</evidence>
<keyword evidence="2 5" id="KW-0812">Transmembrane</keyword>
<dbReference type="PANTHER" id="PTHR28038:SF1">
    <property type="entry name" value="ADL329WP"/>
    <property type="match status" value="1"/>
</dbReference>
<evidence type="ECO:0000313" key="7">
    <source>
        <dbReference type="Proteomes" id="UP000800235"/>
    </source>
</evidence>
<evidence type="ECO:0000313" key="6">
    <source>
        <dbReference type="EMBL" id="KAF2415799.1"/>
    </source>
</evidence>
<comment type="subcellular location">
    <subcellularLocation>
        <location evidence="1">Membrane</location>
    </subcellularLocation>
</comment>
<protein>
    <recommendedName>
        <fullName evidence="8">Protein Asterix</fullName>
    </recommendedName>
</protein>